<sequence>MRLQKSMIPSDTSPCTTTSISDTSKATLKSNSLPAHFTFLEWCRYACLPSMTLFSLGQWIAPSASGICALQIAM</sequence>
<evidence type="ECO:0000313" key="2">
    <source>
        <dbReference type="EMBL" id="TPP66955.1"/>
    </source>
</evidence>
<reference evidence="2 3" key="1">
    <citation type="submission" date="2019-04" db="EMBL/GenBank/DDBJ databases">
        <title>Annotation for the trematode Fasciola gigantica.</title>
        <authorList>
            <person name="Choi Y.-J."/>
        </authorList>
    </citation>
    <scope>NUCLEOTIDE SEQUENCE [LARGE SCALE GENOMIC DNA]</scope>
    <source>
        <strain evidence="2">Uganda_cow_1</strain>
    </source>
</reference>
<keyword evidence="3" id="KW-1185">Reference proteome</keyword>
<protein>
    <submittedName>
        <fullName evidence="2">Uncharacterized protein</fullName>
    </submittedName>
</protein>
<feature type="region of interest" description="Disordered" evidence="1">
    <location>
        <begin position="1"/>
        <end position="22"/>
    </location>
</feature>
<comment type="caution">
    <text evidence="2">The sequence shown here is derived from an EMBL/GenBank/DDBJ whole genome shotgun (WGS) entry which is preliminary data.</text>
</comment>
<dbReference type="EMBL" id="SUNJ01001236">
    <property type="protein sequence ID" value="TPP66955.1"/>
    <property type="molecule type" value="Genomic_DNA"/>
</dbReference>
<dbReference type="Proteomes" id="UP000316759">
    <property type="component" value="Unassembled WGS sequence"/>
</dbReference>
<organism evidence="2 3">
    <name type="scientific">Fasciola gigantica</name>
    <name type="common">Giant liver fluke</name>
    <dbReference type="NCBI Taxonomy" id="46835"/>
    <lineage>
        <taxon>Eukaryota</taxon>
        <taxon>Metazoa</taxon>
        <taxon>Spiralia</taxon>
        <taxon>Lophotrochozoa</taxon>
        <taxon>Platyhelminthes</taxon>
        <taxon>Trematoda</taxon>
        <taxon>Digenea</taxon>
        <taxon>Plagiorchiida</taxon>
        <taxon>Echinostomata</taxon>
        <taxon>Echinostomatoidea</taxon>
        <taxon>Fasciolidae</taxon>
        <taxon>Fasciola</taxon>
    </lineage>
</organism>
<name>A0A504Z2L1_FASGI</name>
<evidence type="ECO:0000256" key="1">
    <source>
        <dbReference type="SAM" id="MobiDB-lite"/>
    </source>
</evidence>
<gene>
    <name evidence="2" type="ORF">FGIG_12510</name>
</gene>
<feature type="compositionally biased region" description="Polar residues" evidence="1">
    <location>
        <begin position="7"/>
        <end position="22"/>
    </location>
</feature>
<accession>A0A504Z2L1</accession>
<dbReference type="AlphaFoldDB" id="A0A504Z2L1"/>
<proteinExistence type="predicted"/>
<evidence type="ECO:0000313" key="3">
    <source>
        <dbReference type="Proteomes" id="UP000316759"/>
    </source>
</evidence>